<protein>
    <submittedName>
        <fullName evidence="1">Uncharacterized protein</fullName>
    </submittedName>
</protein>
<proteinExistence type="predicted"/>
<name>A0A382KQ29_9ZZZZ</name>
<dbReference type="AlphaFoldDB" id="A0A382KQ29"/>
<gene>
    <name evidence="1" type="ORF">METZ01_LOCUS279532</name>
</gene>
<feature type="non-terminal residue" evidence="1">
    <location>
        <position position="30"/>
    </location>
</feature>
<reference evidence="1" key="1">
    <citation type="submission" date="2018-05" db="EMBL/GenBank/DDBJ databases">
        <authorList>
            <person name="Lanie J.A."/>
            <person name="Ng W.-L."/>
            <person name="Kazmierczak K.M."/>
            <person name="Andrzejewski T.M."/>
            <person name="Davidsen T.M."/>
            <person name="Wayne K.J."/>
            <person name="Tettelin H."/>
            <person name="Glass J.I."/>
            <person name="Rusch D."/>
            <person name="Podicherti R."/>
            <person name="Tsui H.-C.T."/>
            <person name="Winkler M.E."/>
        </authorList>
    </citation>
    <scope>NUCLEOTIDE SEQUENCE</scope>
</reference>
<accession>A0A382KQ29</accession>
<sequence>MTTKISRLVNLSMFKNEYSWGTAVKENTTD</sequence>
<dbReference type="EMBL" id="UINC01082158">
    <property type="protein sequence ID" value="SVC26678.1"/>
    <property type="molecule type" value="Genomic_DNA"/>
</dbReference>
<evidence type="ECO:0000313" key="1">
    <source>
        <dbReference type="EMBL" id="SVC26678.1"/>
    </source>
</evidence>
<organism evidence="1">
    <name type="scientific">marine metagenome</name>
    <dbReference type="NCBI Taxonomy" id="408172"/>
    <lineage>
        <taxon>unclassified sequences</taxon>
        <taxon>metagenomes</taxon>
        <taxon>ecological metagenomes</taxon>
    </lineage>
</organism>